<name>A0A0K2TUU1_LEPSM</name>
<reference evidence="1" key="1">
    <citation type="submission" date="2014-05" db="EMBL/GenBank/DDBJ databases">
        <authorList>
            <person name="Chronopoulou M."/>
        </authorList>
    </citation>
    <scope>NUCLEOTIDE SEQUENCE</scope>
    <source>
        <tissue evidence="1">Whole organism</tissue>
    </source>
</reference>
<dbReference type="EMBL" id="HACA01012447">
    <property type="protein sequence ID" value="CDW29808.1"/>
    <property type="molecule type" value="Transcribed_RNA"/>
</dbReference>
<organism evidence="1">
    <name type="scientific">Lepeophtheirus salmonis</name>
    <name type="common">Salmon louse</name>
    <name type="synonym">Caligus salmonis</name>
    <dbReference type="NCBI Taxonomy" id="72036"/>
    <lineage>
        <taxon>Eukaryota</taxon>
        <taxon>Metazoa</taxon>
        <taxon>Ecdysozoa</taxon>
        <taxon>Arthropoda</taxon>
        <taxon>Crustacea</taxon>
        <taxon>Multicrustacea</taxon>
        <taxon>Hexanauplia</taxon>
        <taxon>Copepoda</taxon>
        <taxon>Siphonostomatoida</taxon>
        <taxon>Caligidae</taxon>
        <taxon>Lepeophtheirus</taxon>
    </lineage>
</organism>
<accession>A0A0K2TUU1</accession>
<protein>
    <submittedName>
        <fullName evidence="1">Uncharacterized protein</fullName>
    </submittedName>
</protein>
<proteinExistence type="predicted"/>
<evidence type="ECO:0000313" key="1">
    <source>
        <dbReference type="EMBL" id="CDW29808.1"/>
    </source>
</evidence>
<dbReference type="AlphaFoldDB" id="A0A0K2TUU1"/>
<sequence length="97" mass="11147">MRKCSRNKTRSIFSSFNCPGLSCSSLPICKDRSIESFENRVHKRSERLFINFLLSGSRVIHRIKTKGSHSLTRIIRSSSYIDSALGRINIDYSFMSI</sequence>